<dbReference type="RefSeq" id="WP_184136335.1">
    <property type="nucleotide sequence ID" value="NZ_JACHKT010000032.1"/>
</dbReference>
<keyword evidence="6 8" id="KW-0460">Magnesium</keyword>
<accession>A0A841EV60</accession>
<comment type="caution">
    <text evidence="9">The sequence shown here is derived from an EMBL/GenBank/DDBJ whole genome shotgun (WGS) entry which is preliminary data.</text>
</comment>
<dbReference type="GO" id="GO:0050545">
    <property type="term" value="F:sulfopyruvate decarboxylase activity"/>
    <property type="evidence" value="ECO:0007669"/>
    <property type="project" value="TreeGrafter"/>
</dbReference>
<organism evidence="9 10">
    <name type="scientific">Arcicella rosea</name>
    <dbReference type="NCBI Taxonomy" id="502909"/>
    <lineage>
        <taxon>Bacteria</taxon>
        <taxon>Pseudomonadati</taxon>
        <taxon>Bacteroidota</taxon>
        <taxon>Cytophagia</taxon>
        <taxon>Cytophagales</taxon>
        <taxon>Flectobacillaceae</taxon>
        <taxon>Arcicella</taxon>
    </lineage>
</organism>
<dbReference type="PANTHER" id="PTHR37311:SF1">
    <property type="entry name" value="2-PHOSPHOSULFOLACTATE PHOSPHATASE-RELATED"/>
    <property type="match status" value="1"/>
</dbReference>
<evidence type="ECO:0000256" key="7">
    <source>
        <dbReference type="ARBA" id="ARBA00033711"/>
    </source>
</evidence>
<evidence type="ECO:0000256" key="4">
    <source>
        <dbReference type="ARBA" id="ARBA00021948"/>
    </source>
</evidence>
<evidence type="ECO:0000256" key="1">
    <source>
        <dbReference type="ARBA" id="ARBA00001946"/>
    </source>
</evidence>
<keyword evidence="5 8" id="KW-0378">Hydrolase</keyword>
<evidence type="ECO:0000256" key="6">
    <source>
        <dbReference type="ARBA" id="ARBA00022842"/>
    </source>
</evidence>
<gene>
    <name evidence="8" type="primary">comB</name>
    <name evidence="9" type="ORF">HNP25_003623</name>
</gene>
<keyword evidence="10" id="KW-1185">Reference proteome</keyword>
<evidence type="ECO:0000313" key="10">
    <source>
        <dbReference type="Proteomes" id="UP000524404"/>
    </source>
</evidence>
<dbReference type="SUPFAM" id="SSF142823">
    <property type="entry name" value="ComB-like"/>
    <property type="match status" value="1"/>
</dbReference>
<comment type="catalytic activity">
    <reaction evidence="7 8">
        <text>(2R)-O-phospho-3-sulfolactate + H2O = (2R)-3-sulfolactate + phosphate</text>
        <dbReference type="Rhea" id="RHEA:23416"/>
        <dbReference type="ChEBI" id="CHEBI:15377"/>
        <dbReference type="ChEBI" id="CHEBI:15597"/>
        <dbReference type="ChEBI" id="CHEBI:43474"/>
        <dbReference type="ChEBI" id="CHEBI:58738"/>
        <dbReference type="EC" id="3.1.3.71"/>
    </reaction>
</comment>
<comment type="similarity">
    <text evidence="2 8">Belongs to the ComB family.</text>
</comment>
<dbReference type="EC" id="3.1.3.71" evidence="3 8"/>
<dbReference type="EMBL" id="JACHKT010000032">
    <property type="protein sequence ID" value="MBB6004953.1"/>
    <property type="molecule type" value="Genomic_DNA"/>
</dbReference>
<evidence type="ECO:0000256" key="5">
    <source>
        <dbReference type="ARBA" id="ARBA00022801"/>
    </source>
</evidence>
<evidence type="ECO:0000256" key="3">
    <source>
        <dbReference type="ARBA" id="ARBA00012953"/>
    </source>
</evidence>
<dbReference type="PANTHER" id="PTHR37311">
    <property type="entry name" value="2-PHOSPHOSULFOLACTATE PHOSPHATASE-RELATED"/>
    <property type="match status" value="1"/>
</dbReference>
<evidence type="ECO:0000256" key="2">
    <source>
        <dbReference type="ARBA" id="ARBA00009997"/>
    </source>
</evidence>
<dbReference type="InterPro" id="IPR036702">
    <property type="entry name" value="ComB-like_sf"/>
</dbReference>
<protein>
    <recommendedName>
        <fullName evidence="4 8">Probable 2-phosphosulfolactate phosphatase</fullName>
        <ecNumber evidence="3 8">3.1.3.71</ecNumber>
    </recommendedName>
</protein>
<name>A0A841EV60_9BACT</name>
<comment type="cofactor">
    <cofactor evidence="1 8">
        <name>Mg(2+)</name>
        <dbReference type="ChEBI" id="CHEBI:18420"/>
    </cofactor>
</comment>
<dbReference type="HAMAP" id="MF_00490">
    <property type="entry name" value="ComB"/>
    <property type="match status" value="1"/>
</dbReference>
<evidence type="ECO:0000313" key="9">
    <source>
        <dbReference type="EMBL" id="MBB6004953.1"/>
    </source>
</evidence>
<sequence>MQKIDVCISPELLHLYNIENSIVVVVDIFRATSCMTTAFANGVEAIIPVSTIEECVSYQQKGYLAAAERDGKTPEGFDFDNSPFSYMVEKVNGATICVTTTNGTLAITKSKSAVKVMVGAFLNLGALASYLKDQQYDILVLCAGWKGKPNLEDTLFAGALVERLQEEFMVEDDSALMALRQYELAKNDLLSFVASSSHVKRLQRLGIQKDIAYCLQQDLYDVLPVMRGNTLVKM</sequence>
<dbReference type="GO" id="GO:0000287">
    <property type="term" value="F:magnesium ion binding"/>
    <property type="evidence" value="ECO:0007669"/>
    <property type="project" value="UniProtKB-UniRule"/>
</dbReference>
<dbReference type="FunFam" id="3.90.1560.10:FF:000001">
    <property type="entry name" value="Probable 2-phosphosulfolactate phosphatase"/>
    <property type="match status" value="1"/>
</dbReference>
<dbReference type="AlphaFoldDB" id="A0A841EV60"/>
<dbReference type="Pfam" id="PF04029">
    <property type="entry name" value="2-ph_phosp"/>
    <property type="match status" value="1"/>
</dbReference>
<evidence type="ECO:0000256" key="8">
    <source>
        <dbReference type="HAMAP-Rule" id="MF_00490"/>
    </source>
</evidence>
<dbReference type="GO" id="GO:0050532">
    <property type="term" value="F:2-phosphosulfolactate phosphatase activity"/>
    <property type="evidence" value="ECO:0007669"/>
    <property type="project" value="UniProtKB-UniRule"/>
</dbReference>
<reference evidence="9 10" key="1">
    <citation type="submission" date="2020-08" db="EMBL/GenBank/DDBJ databases">
        <title>Functional genomics of gut bacteria from endangered species of beetles.</title>
        <authorList>
            <person name="Carlos-Shanley C."/>
        </authorList>
    </citation>
    <scope>NUCLEOTIDE SEQUENCE [LARGE SCALE GENOMIC DNA]</scope>
    <source>
        <strain evidence="9 10">S00070</strain>
    </source>
</reference>
<dbReference type="Proteomes" id="UP000524404">
    <property type="component" value="Unassembled WGS sequence"/>
</dbReference>
<dbReference type="InterPro" id="IPR005238">
    <property type="entry name" value="ComB-like"/>
</dbReference>
<proteinExistence type="inferred from homology"/>
<dbReference type="Gene3D" id="3.90.1560.10">
    <property type="entry name" value="ComB-like"/>
    <property type="match status" value="1"/>
</dbReference>